<dbReference type="EMBL" id="GL377304">
    <property type="protein sequence ID" value="EFI98727.1"/>
    <property type="molecule type" value="Genomic_DNA"/>
</dbReference>
<gene>
    <name evidence="1" type="ORF">SCHCODRAFT_84694</name>
</gene>
<dbReference type="AlphaFoldDB" id="D8PYP0"/>
<dbReference type="VEuPathDB" id="FungiDB:SCHCODRAFT_02531526"/>
<protein>
    <submittedName>
        <fullName evidence="1">Expressed protein</fullName>
    </submittedName>
</protein>
<keyword evidence="2" id="KW-1185">Reference proteome</keyword>
<sequence>MSLSSLRRATLSREDDIPTLMDRAPEIWEKLQDLSLVKSAFETLDILDLLRECPHIETLHVDAFNWPMHRGSDDLPMVEARNLQTLLVVNRATDTHTFFRHLRVSQLRHLAIADFAPHCSSPDTQREMWSAVGNMLTRSGARLRRFMYTGDQEQLVELVQLDALRDLEELSAYEMTATKILLEALIVESGRGCLLHLNDLSLGPTYDKDAVLDKMVLSRKGTLQILELWSVIYPYDFTVLRGACADWLTLYFRNMPCWY</sequence>
<name>D8PYP0_SCHCM</name>
<dbReference type="GeneID" id="9586192"/>
<dbReference type="HOGENOM" id="CLU_1074246_0_0_1"/>
<dbReference type="Proteomes" id="UP000007431">
    <property type="component" value="Unassembled WGS sequence"/>
</dbReference>
<evidence type="ECO:0000313" key="1">
    <source>
        <dbReference type="EMBL" id="EFI98727.1"/>
    </source>
</evidence>
<proteinExistence type="predicted"/>
<dbReference type="KEGG" id="scm:SCHCO_02531526"/>
<dbReference type="OrthoDB" id="3217549at2759"/>
<organism evidence="2">
    <name type="scientific">Schizophyllum commune (strain H4-8 / FGSC 9210)</name>
    <name type="common">Split gill fungus</name>
    <dbReference type="NCBI Taxonomy" id="578458"/>
    <lineage>
        <taxon>Eukaryota</taxon>
        <taxon>Fungi</taxon>
        <taxon>Dikarya</taxon>
        <taxon>Basidiomycota</taxon>
        <taxon>Agaricomycotina</taxon>
        <taxon>Agaricomycetes</taxon>
        <taxon>Agaricomycetidae</taxon>
        <taxon>Agaricales</taxon>
        <taxon>Schizophyllaceae</taxon>
        <taxon>Schizophyllum</taxon>
    </lineage>
</organism>
<dbReference type="InParanoid" id="D8PYP0"/>
<reference evidence="1 2" key="1">
    <citation type="journal article" date="2010" name="Nat. Biotechnol.">
        <title>Genome sequence of the model mushroom Schizophyllum commune.</title>
        <authorList>
            <person name="Ohm R.A."/>
            <person name="de Jong J.F."/>
            <person name="Lugones L.G."/>
            <person name="Aerts A."/>
            <person name="Kothe E."/>
            <person name="Stajich J.E."/>
            <person name="de Vries R.P."/>
            <person name="Record E."/>
            <person name="Levasseur A."/>
            <person name="Baker S.E."/>
            <person name="Bartholomew K.A."/>
            <person name="Coutinho P.M."/>
            <person name="Erdmann S."/>
            <person name="Fowler T.J."/>
            <person name="Gathman A.C."/>
            <person name="Lombard V."/>
            <person name="Henrissat B."/>
            <person name="Knabe N."/>
            <person name="Kuees U."/>
            <person name="Lilly W.W."/>
            <person name="Lindquist E."/>
            <person name="Lucas S."/>
            <person name="Magnuson J.K."/>
            <person name="Piumi F."/>
            <person name="Raudaskoski M."/>
            <person name="Salamov A."/>
            <person name="Schmutz J."/>
            <person name="Schwarze F.W.M.R."/>
            <person name="vanKuyk P.A."/>
            <person name="Horton J.S."/>
            <person name="Grigoriev I.V."/>
            <person name="Woesten H.A.B."/>
        </authorList>
    </citation>
    <scope>NUCLEOTIDE SEQUENCE [LARGE SCALE GENOMIC DNA]</scope>
    <source>
        <strain evidence="2">H4-8 / FGSC 9210</strain>
    </source>
</reference>
<evidence type="ECO:0000313" key="2">
    <source>
        <dbReference type="Proteomes" id="UP000007431"/>
    </source>
</evidence>
<accession>D8PYP0</accession>